<evidence type="ECO:0000313" key="1">
    <source>
        <dbReference type="EMBL" id="MBK1884389.1"/>
    </source>
</evidence>
<sequence>MKANHHMQAEQLTLPLSILRLLQCASAPKPLREQDPLHHLVWDKHRGKWEVRLTINLGTKVVGKRIVNKLSTADPEEAKKLRDVIIRSYEKLGLTLCDRRQKRVKHFVTE</sequence>
<evidence type="ECO:0000313" key="2">
    <source>
        <dbReference type="Proteomes" id="UP000603141"/>
    </source>
</evidence>
<reference evidence="1" key="1">
    <citation type="submission" date="2021-01" db="EMBL/GenBank/DDBJ databases">
        <title>Modified the classification status of verrucomicrobia.</title>
        <authorList>
            <person name="Feng X."/>
        </authorList>
    </citation>
    <scope>NUCLEOTIDE SEQUENCE</scope>
    <source>
        <strain evidence="1">KCTC 22041</strain>
    </source>
</reference>
<dbReference type="Proteomes" id="UP000603141">
    <property type="component" value="Unassembled WGS sequence"/>
</dbReference>
<dbReference type="AlphaFoldDB" id="A0A934VYC4"/>
<name>A0A934VYC4_9BACT</name>
<gene>
    <name evidence="1" type="ORF">JIN85_18370</name>
</gene>
<accession>A0A934VYC4</accession>
<comment type="caution">
    <text evidence="1">The sequence shown here is derived from an EMBL/GenBank/DDBJ whole genome shotgun (WGS) entry which is preliminary data.</text>
</comment>
<protein>
    <submittedName>
        <fullName evidence="1">Uncharacterized protein</fullName>
    </submittedName>
</protein>
<proteinExistence type="predicted"/>
<organism evidence="1 2">
    <name type="scientific">Luteolibacter pohnpeiensis</name>
    <dbReference type="NCBI Taxonomy" id="454153"/>
    <lineage>
        <taxon>Bacteria</taxon>
        <taxon>Pseudomonadati</taxon>
        <taxon>Verrucomicrobiota</taxon>
        <taxon>Verrucomicrobiia</taxon>
        <taxon>Verrucomicrobiales</taxon>
        <taxon>Verrucomicrobiaceae</taxon>
        <taxon>Luteolibacter</taxon>
    </lineage>
</organism>
<dbReference type="EMBL" id="JAENIJ010000046">
    <property type="protein sequence ID" value="MBK1884389.1"/>
    <property type="molecule type" value="Genomic_DNA"/>
</dbReference>
<keyword evidence="2" id="KW-1185">Reference proteome</keyword>